<proteinExistence type="predicted"/>
<feature type="region of interest" description="Disordered" evidence="1">
    <location>
        <begin position="1"/>
        <end position="149"/>
    </location>
</feature>
<accession>A0AAQ3MPI8</accession>
<organism evidence="2 3">
    <name type="scientific">Vigna mungo</name>
    <name type="common">Black gram</name>
    <name type="synonym">Phaseolus mungo</name>
    <dbReference type="NCBI Taxonomy" id="3915"/>
    <lineage>
        <taxon>Eukaryota</taxon>
        <taxon>Viridiplantae</taxon>
        <taxon>Streptophyta</taxon>
        <taxon>Embryophyta</taxon>
        <taxon>Tracheophyta</taxon>
        <taxon>Spermatophyta</taxon>
        <taxon>Magnoliopsida</taxon>
        <taxon>eudicotyledons</taxon>
        <taxon>Gunneridae</taxon>
        <taxon>Pentapetalae</taxon>
        <taxon>rosids</taxon>
        <taxon>fabids</taxon>
        <taxon>Fabales</taxon>
        <taxon>Fabaceae</taxon>
        <taxon>Papilionoideae</taxon>
        <taxon>50 kb inversion clade</taxon>
        <taxon>NPAAA clade</taxon>
        <taxon>indigoferoid/millettioid clade</taxon>
        <taxon>Phaseoleae</taxon>
        <taxon>Vigna</taxon>
    </lineage>
</organism>
<protein>
    <submittedName>
        <fullName evidence="2">Uncharacterized protein</fullName>
    </submittedName>
</protein>
<evidence type="ECO:0000313" key="3">
    <source>
        <dbReference type="Proteomes" id="UP001374535"/>
    </source>
</evidence>
<evidence type="ECO:0000313" key="2">
    <source>
        <dbReference type="EMBL" id="WVY95244.1"/>
    </source>
</evidence>
<evidence type="ECO:0000256" key="1">
    <source>
        <dbReference type="SAM" id="MobiDB-lite"/>
    </source>
</evidence>
<dbReference type="AlphaFoldDB" id="A0AAQ3MPI8"/>
<keyword evidence="3" id="KW-1185">Reference proteome</keyword>
<sequence length="149" mass="17335">MHPILLPSQVASKERASAIPITTRTPTNRAPRIARRWNQPPCRTTRKKEERNLISCETQTPTETRKAKPPPLPYKNPKPKPKNETKNNASLSLQPERHQKQEKEQRKRNTYYSLVKPKQYQMMKERRTSPLSTKTNLEPGKEKMQVSAP</sequence>
<reference evidence="2 3" key="1">
    <citation type="journal article" date="2023" name="Life. Sci Alliance">
        <title>Evolutionary insights into 3D genome organization and epigenetic landscape of Vigna mungo.</title>
        <authorList>
            <person name="Junaid A."/>
            <person name="Singh B."/>
            <person name="Bhatia S."/>
        </authorList>
    </citation>
    <scope>NUCLEOTIDE SEQUENCE [LARGE SCALE GENOMIC DNA]</scope>
    <source>
        <strain evidence="2">Urdbean</strain>
    </source>
</reference>
<name>A0AAQ3MPI8_VIGMU</name>
<gene>
    <name evidence="2" type="ORF">V8G54_034332</name>
</gene>
<feature type="compositionally biased region" description="Basic and acidic residues" evidence="1">
    <location>
        <begin position="139"/>
        <end position="149"/>
    </location>
</feature>
<feature type="compositionally biased region" description="Basic and acidic residues" evidence="1">
    <location>
        <begin position="95"/>
        <end position="107"/>
    </location>
</feature>
<dbReference type="EMBL" id="CP144691">
    <property type="protein sequence ID" value="WVY95244.1"/>
    <property type="molecule type" value="Genomic_DNA"/>
</dbReference>
<dbReference type="Proteomes" id="UP001374535">
    <property type="component" value="Chromosome 10"/>
</dbReference>